<keyword evidence="2" id="KW-0812">Transmembrane</keyword>
<accession>A0AAN6JJT2</accession>
<keyword evidence="2" id="KW-1133">Transmembrane helix</keyword>
<comment type="caution">
    <text evidence="3">The sequence shown here is derived from an EMBL/GenBank/DDBJ whole genome shotgun (WGS) entry which is preliminary data.</text>
</comment>
<feature type="transmembrane region" description="Helical" evidence="2">
    <location>
        <begin position="37"/>
        <end position="56"/>
    </location>
</feature>
<evidence type="ECO:0000313" key="3">
    <source>
        <dbReference type="EMBL" id="KAK0529614.1"/>
    </source>
</evidence>
<gene>
    <name evidence="3" type="ORF">OC842_004188</name>
</gene>
<feature type="transmembrane region" description="Helical" evidence="2">
    <location>
        <begin position="181"/>
        <end position="202"/>
    </location>
</feature>
<sequence length="245" mass="27635">MRRPTSNSSTTPGRTRTREGHEYTTARPRVAPRWTPAFVLSLLVLALSAWQTAIALRPPPPTAPDPRNAPGIAFPFDPSLRDRVLAYGYFHAATTGLYALVVLFLLLQSTRLMRFFSALGESVPLFILCFFSILAAIATLPLGVIAVRAVVSYPGDVYSRRTGIVIRSKAYSQSTKLSILIGWPFLLVLRIALIPFLIRWFYMVTAKQHEWSFARKPDTEQERQLEDAQRYRLDELRAQQAGERA</sequence>
<keyword evidence="4" id="KW-1185">Reference proteome</keyword>
<feature type="region of interest" description="Disordered" evidence="1">
    <location>
        <begin position="1"/>
        <end position="26"/>
    </location>
</feature>
<organism evidence="3 4">
    <name type="scientific">Tilletia horrida</name>
    <dbReference type="NCBI Taxonomy" id="155126"/>
    <lineage>
        <taxon>Eukaryota</taxon>
        <taxon>Fungi</taxon>
        <taxon>Dikarya</taxon>
        <taxon>Basidiomycota</taxon>
        <taxon>Ustilaginomycotina</taxon>
        <taxon>Exobasidiomycetes</taxon>
        <taxon>Tilletiales</taxon>
        <taxon>Tilletiaceae</taxon>
        <taxon>Tilletia</taxon>
    </lineage>
</organism>
<evidence type="ECO:0000256" key="2">
    <source>
        <dbReference type="SAM" id="Phobius"/>
    </source>
</evidence>
<dbReference type="Proteomes" id="UP001176521">
    <property type="component" value="Unassembled WGS sequence"/>
</dbReference>
<dbReference type="AlphaFoldDB" id="A0AAN6JJT2"/>
<evidence type="ECO:0000256" key="1">
    <source>
        <dbReference type="SAM" id="MobiDB-lite"/>
    </source>
</evidence>
<evidence type="ECO:0000313" key="4">
    <source>
        <dbReference type="Proteomes" id="UP001176521"/>
    </source>
</evidence>
<protein>
    <submittedName>
        <fullName evidence="3">Uncharacterized protein</fullName>
    </submittedName>
</protein>
<keyword evidence="2" id="KW-0472">Membrane</keyword>
<dbReference type="EMBL" id="JAPDMQ010000238">
    <property type="protein sequence ID" value="KAK0529614.1"/>
    <property type="molecule type" value="Genomic_DNA"/>
</dbReference>
<name>A0AAN6JJT2_9BASI</name>
<feature type="transmembrane region" description="Helical" evidence="2">
    <location>
        <begin position="127"/>
        <end position="151"/>
    </location>
</feature>
<proteinExistence type="predicted"/>
<reference evidence="3" key="1">
    <citation type="journal article" date="2023" name="PhytoFront">
        <title>Draft Genome Resources of Seven Strains of Tilletia horrida, Causal Agent of Kernel Smut of Rice.</title>
        <authorList>
            <person name="Khanal S."/>
            <person name="Antony Babu S."/>
            <person name="Zhou X.G."/>
        </authorList>
    </citation>
    <scope>NUCLEOTIDE SEQUENCE</scope>
    <source>
        <strain evidence="3">TX3</strain>
    </source>
</reference>
<feature type="compositionally biased region" description="Polar residues" evidence="1">
    <location>
        <begin position="1"/>
        <end position="14"/>
    </location>
</feature>
<feature type="transmembrane region" description="Helical" evidence="2">
    <location>
        <begin position="84"/>
        <end position="107"/>
    </location>
</feature>